<proteinExistence type="predicted"/>
<reference evidence="2 3" key="1">
    <citation type="submission" date="2020-10" db="EMBL/GenBank/DDBJ databases">
        <title>Thermofilum lucidum 3507LT sp. nov. a novel member of Thermofilaceae family isolated from Chile hot spring, and proposal of description order Thermofilales.</title>
        <authorList>
            <person name="Zayulina K.S."/>
            <person name="Elcheninov A.G."/>
            <person name="Toshchakov S.V."/>
            <person name="Kublanov I.V."/>
        </authorList>
    </citation>
    <scope>NUCLEOTIDE SEQUENCE [LARGE SCALE GENOMIC DNA]</scope>
    <source>
        <strain evidence="2 3">3507LT</strain>
    </source>
</reference>
<name>A0A7L9FI15_9CREN</name>
<dbReference type="AlphaFoldDB" id="A0A7L9FI15"/>
<dbReference type="RefSeq" id="WP_192819402.1">
    <property type="nucleotide sequence ID" value="NZ_CP062310.1"/>
</dbReference>
<evidence type="ECO:0000313" key="3">
    <source>
        <dbReference type="Proteomes" id="UP000594121"/>
    </source>
</evidence>
<dbReference type="KEGG" id="thel:IG193_02925"/>
<feature type="transmembrane region" description="Helical" evidence="1">
    <location>
        <begin position="75"/>
        <end position="94"/>
    </location>
</feature>
<keyword evidence="1" id="KW-0812">Transmembrane</keyword>
<dbReference type="InParanoid" id="A0A7L9FI15"/>
<evidence type="ECO:0000256" key="1">
    <source>
        <dbReference type="SAM" id="Phobius"/>
    </source>
</evidence>
<feature type="transmembrane region" description="Helical" evidence="1">
    <location>
        <begin position="42"/>
        <end position="63"/>
    </location>
</feature>
<protein>
    <submittedName>
        <fullName evidence="2">Uncharacterized protein</fullName>
    </submittedName>
</protein>
<sequence>MSTMRDFLKDFTLVVAPALIASLLTAFPLENFLSAYLVPPAFVWYVPWRGAIVSIILWLLSGAFYSDKRYWLKEVFLGSAVSFITFHYWFLYILSLRTRVSLIPLAYTVGNSPPTLDLGQLVALLTLAAFRKEILSVVASLKQKAT</sequence>
<keyword evidence="1" id="KW-0472">Membrane</keyword>
<dbReference type="Proteomes" id="UP000594121">
    <property type="component" value="Chromosome"/>
</dbReference>
<evidence type="ECO:0000313" key="2">
    <source>
        <dbReference type="EMBL" id="QOJ79430.1"/>
    </source>
</evidence>
<dbReference type="EMBL" id="CP062310">
    <property type="protein sequence ID" value="QOJ79430.1"/>
    <property type="molecule type" value="Genomic_DNA"/>
</dbReference>
<accession>A0A7L9FI15</accession>
<organism evidence="2 3">
    <name type="scientific">Infirmifilum lucidum</name>
    <dbReference type="NCBI Taxonomy" id="2776706"/>
    <lineage>
        <taxon>Archaea</taxon>
        <taxon>Thermoproteota</taxon>
        <taxon>Thermoprotei</taxon>
        <taxon>Thermofilales</taxon>
        <taxon>Thermofilaceae</taxon>
        <taxon>Infirmifilum</taxon>
    </lineage>
</organism>
<dbReference type="GeneID" id="59148815"/>
<gene>
    <name evidence="2" type="ORF">IG193_02925</name>
</gene>
<keyword evidence="1" id="KW-1133">Transmembrane helix</keyword>
<keyword evidence="3" id="KW-1185">Reference proteome</keyword>